<accession>A0ABX2DDB6</accession>
<keyword evidence="2" id="KW-1185">Reference proteome</keyword>
<gene>
    <name evidence="1" type="ORF">HQN85_10120</name>
</gene>
<name>A0ABX2DDB6_9SPHI</name>
<comment type="caution">
    <text evidence="1">The sequence shown here is derived from an EMBL/GenBank/DDBJ whole genome shotgun (WGS) entry which is preliminary data.</text>
</comment>
<sequence length="193" mass="23252">MRVYNELQLRINKILLLWGTTMEELEGINQFMTKEYLESPFIRRLIIRNTFVIIETYLYVTKEIIKIKIENSGDSLDWQKLALLNEKRVDINRKGQIETKDQFHSFIPSLRFTLNLFAEVFDAESPDYSTHQFEKLIKQSKRRNQITHPKAKEDLLVSMDEIMENTDVLQWFMTTHSKINQKFQEWIKIIYKE</sequence>
<evidence type="ECO:0000313" key="1">
    <source>
        <dbReference type="EMBL" id="NQX32084.1"/>
    </source>
</evidence>
<dbReference type="EMBL" id="JABMKV010000002">
    <property type="protein sequence ID" value="NQX32084.1"/>
    <property type="molecule type" value="Genomic_DNA"/>
</dbReference>
<proteinExistence type="predicted"/>
<dbReference type="Proteomes" id="UP000762110">
    <property type="component" value="Unassembled WGS sequence"/>
</dbReference>
<evidence type="ECO:0000313" key="2">
    <source>
        <dbReference type="Proteomes" id="UP000762110"/>
    </source>
</evidence>
<organism evidence="1 2">
    <name type="scientific">Pedobacter boryungensis</name>
    <dbReference type="NCBI Taxonomy" id="869962"/>
    <lineage>
        <taxon>Bacteria</taxon>
        <taxon>Pseudomonadati</taxon>
        <taxon>Bacteroidota</taxon>
        <taxon>Sphingobacteriia</taxon>
        <taxon>Sphingobacteriales</taxon>
        <taxon>Sphingobacteriaceae</taxon>
        <taxon>Pedobacter</taxon>
    </lineage>
</organism>
<evidence type="ECO:0008006" key="3">
    <source>
        <dbReference type="Google" id="ProtNLM"/>
    </source>
</evidence>
<reference evidence="1 2" key="1">
    <citation type="submission" date="2020-05" db="EMBL/GenBank/DDBJ databases">
        <title>Description of Pedobacter foliorum sp. nov.</title>
        <authorList>
            <person name="Qi S."/>
            <person name="Carlier A."/>
            <person name="Cnockaert M."/>
            <person name="Vandamme P."/>
        </authorList>
    </citation>
    <scope>NUCLEOTIDE SEQUENCE [LARGE SCALE GENOMIC DNA]</scope>
    <source>
        <strain evidence="1 2">LMG 31300</strain>
    </source>
</reference>
<protein>
    <recommendedName>
        <fullName evidence="3">RiboL-PSP-HEPN domain-containing protein</fullName>
    </recommendedName>
</protein>